<feature type="compositionally biased region" description="Polar residues" evidence="1">
    <location>
        <begin position="40"/>
        <end position="49"/>
    </location>
</feature>
<accession>A0A5J4U6U5</accession>
<protein>
    <submittedName>
        <fullName evidence="2">Uncharacterized protein</fullName>
    </submittedName>
</protein>
<feature type="region of interest" description="Disordered" evidence="1">
    <location>
        <begin position="136"/>
        <end position="161"/>
    </location>
</feature>
<reference evidence="2 3" key="1">
    <citation type="submission" date="2019-03" db="EMBL/GenBank/DDBJ databases">
        <title>Single cell metagenomics reveals metabolic interactions within the superorganism composed of flagellate Streblomastix strix and complex community of Bacteroidetes bacteria on its surface.</title>
        <authorList>
            <person name="Treitli S.C."/>
            <person name="Kolisko M."/>
            <person name="Husnik F."/>
            <person name="Keeling P."/>
            <person name="Hampl V."/>
        </authorList>
    </citation>
    <scope>NUCLEOTIDE SEQUENCE [LARGE SCALE GENOMIC DNA]</scope>
    <source>
        <strain evidence="2">ST1C</strain>
    </source>
</reference>
<gene>
    <name evidence="2" type="ORF">EZS28_038600</name>
</gene>
<evidence type="ECO:0000256" key="1">
    <source>
        <dbReference type="SAM" id="MobiDB-lite"/>
    </source>
</evidence>
<evidence type="ECO:0000313" key="3">
    <source>
        <dbReference type="Proteomes" id="UP000324800"/>
    </source>
</evidence>
<feature type="compositionally biased region" description="Polar residues" evidence="1">
    <location>
        <begin position="72"/>
        <end position="87"/>
    </location>
</feature>
<dbReference type="AlphaFoldDB" id="A0A5J4U6U5"/>
<dbReference type="Proteomes" id="UP000324800">
    <property type="component" value="Unassembled WGS sequence"/>
</dbReference>
<feature type="compositionally biased region" description="Polar residues" evidence="1">
    <location>
        <begin position="282"/>
        <end position="306"/>
    </location>
</feature>
<feature type="non-terminal residue" evidence="2">
    <location>
        <position position="684"/>
    </location>
</feature>
<feature type="compositionally biased region" description="Low complexity" evidence="1">
    <location>
        <begin position="13"/>
        <end position="32"/>
    </location>
</feature>
<dbReference type="EMBL" id="SNRW01019979">
    <property type="protein sequence ID" value="KAA6365873.1"/>
    <property type="molecule type" value="Genomic_DNA"/>
</dbReference>
<feature type="compositionally biased region" description="Low complexity" evidence="1">
    <location>
        <begin position="144"/>
        <end position="160"/>
    </location>
</feature>
<organism evidence="2 3">
    <name type="scientific">Streblomastix strix</name>
    <dbReference type="NCBI Taxonomy" id="222440"/>
    <lineage>
        <taxon>Eukaryota</taxon>
        <taxon>Metamonada</taxon>
        <taxon>Preaxostyla</taxon>
        <taxon>Oxymonadida</taxon>
        <taxon>Streblomastigidae</taxon>
        <taxon>Streblomastix</taxon>
    </lineage>
</organism>
<name>A0A5J4U6U5_9EUKA</name>
<sequence>MKQIKQVHDQEVAEQAALAAAQAAAAQQQQQQDPFLQGKKQVTSPQISRLSKKVEPKQQQTPQQQADKSKKLTSPQLAQTGASGQEGSSSSSSIDLKGILGTNASEEANAEDEKIQSVVDFVKVLQTLFTRVQYTTQQPVSDKTNNQNNQNSPPGSPTSQRVLPITTLALDYQFDNSTFSSQNTRNLTPLTFSLPRPAALIQRFQLCIAGLRQRRSTFLVAQALHETACVRLVTVSAFRQLQGTPGIPLLGNKDEEDRISLLLKTARDRAKKAQVRKRKENAINQSRNDSSPKLQNKTKGNQQNSDKVIESKDIDKSGDEQEDTEIQQLFPDLSSQAETEILLMLQALDAEDQFVEKSKKEAFRELNECIDALFLYPQFVTNGGWKQILGWWGGIGTKRGKDNSSSTLGHKQGQGIGKNINGYIEPNPIPTPPDLLPLYSDNADALVQSGNVIVANLALPPLSHSLLALQAMHKMVKYCLSDNFDKQSEAGLAASAVVSTILARSPHLPAPYEPAEYRSVRITSIISPLTSSPFQTASPQDSDPNDLENADPFVNAYVSEPIALAQALEFFAVKLRFAGHCLQSLPLLALFRHIAADILASPLYVFQANLLSALACLECGYVTEAYTYLVGLFKLGVSGMQIPKWLEHLDNSLKVAIVQKDIFTQPQQQQLSQLTDGNQQQQGM</sequence>
<dbReference type="PANTHER" id="PTHR33487">
    <property type="entry name" value="CILIA- AND FLAGELLA-ASSOCIATED PROTEIN 54"/>
    <property type="match status" value="1"/>
</dbReference>
<feature type="compositionally biased region" description="Basic and acidic residues" evidence="1">
    <location>
        <begin position="307"/>
        <end position="319"/>
    </location>
</feature>
<dbReference type="GO" id="GO:0060271">
    <property type="term" value="P:cilium assembly"/>
    <property type="evidence" value="ECO:0007669"/>
    <property type="project" value="TreeGrafter"/>
</dbReference>
<evidence type="ECO:0000313" key="2">
    <source>
        <dbReference type="EMBL" id="KAA6365873.1"/>
    </source>
</evidence>
<feature type="region of interest" description="Disordered" evidence="1">
    <location>
        <begin position="270"/>
        <end position="324"/>
    </location>
</feature>
<proteinExistence type="predicted"/>
<dbReference type="PANTHER" id="PTHR33487:SF1">
    <property type="entry name" value="CILIA- AND FLAGELLA-ASSOCIATED PROTEIN 54"/>
    <property type="match status" value="1"/>
</dbReference>
<feature type="region of interest" description="Disordered" evidence="1">
    <location>
        <begin position="1"/>
        <end position="95"/>
    </location>
</feature>
<feature type="compositionally biased region" description="Basic and acidic residues" evidence="1">
    <location>
        <begin position="1"/>
        <end position="11"/>
    </location>
</feature>
<feature type="compositionally biased region" description="Basic residues" evidence="1">
    <location>
        <begin position="270"/>
        <end position="279"/>
    </location>
</feature>
<comment type="caution">
    <text evidence="2">The sequence shown here is derived from an EMBL/GenBank/DDBJ whole genome shotgun (WGS) entry which is preliminary data.</text>
</comment>